<evidence type="ECO:0000259" key="5">
    <source>
        <dbReference type="PROSITE" id="PS51898"/>
    </source>
</evidence>
<dbReference type="PROSITE" id="PS51898">
    <property type="entry name" value="TYR_RECOMBINASE"/>
    <property type="match status" value="1"/>
</dbReference>
<proteinExistence type="inferred from homology"/>
<organism evidence="7 8">
    <name type="scientific">Lacicoccus qingdaonensis</name>
    <dbReference type="NCBI Taxonomy" id="576118"/>
    <lineage>
        <taxon>Bacteria</taxon>
        <taxon>Bacillati</taxon>
        <taxon>Bacillota</taxon>
        <taxon>Bacilli</taxon>
        <taxon>Bacillales</taxon>
        <taxon>Salinicoccaceae</taxon>
        <taxon>Lacicoccus</taxon>
    </lineage>
</organism>
<dbReference type="Proteomes" id="UP000199008">
    <property type="component" value="Unassembled WGS sequence"/>
</dbReference>
<dbReference type="InterPro" id="IPR002104">
    <property type="entry name" value="Integrase_catalytic"/>
</dbReference>
<dbReference type="STRING" id="576118.SAMN05216216_1512"/>
<name>A0A1G9JIS4_9BACL</name>
<feature type="domain" description="Core-binding (CB)" evidence="6">
    <location>
        <begin position="72"/>
        <end position="156"/>
    </location>
</feature>
<dbReference type="AlphaFoldDB" id="A0A1G9JIS4"/>
<dbReference type="PROSITE" id="PS51900">
    <property type="entry name" value="CB"/>
    <property type="match status" value="1"/>
</dbReference>
<feature type="domain" description="Tyr recombinase" evidence="5">
    <location>
        <begin position="185"/>
        <end position="399"/>
    </location>
</feature>
<evidence type="ECO:0000313" key="8">
    <source>
        <dbReference type="Proteomes" id="UP000199008"/>
    </source>
</evidence>
<dbReference type="EMBL" id="FNFY01000051">
    <property type="protein sequence ID" value="SDL36983.1"/>
    <property type="molecule type" value="Genomic_DNA"/>
</dbReference>
<dbReference type="Pfam" id="PF00589">
    <property type="entry name" value="Phage_integrase"/>
    <property type="match status" value="1"/>
</dbReference>
<sequence length="404" mass="47004">MWYEKFTDKKGKNKYRFYERYIDPLTNKRKRTSIVMNKSTRQSQKEAQRQLNEKINQLIHNNLNYVSGTENLTFIELADEWFDIYKVQSGSKRSTINAKASKINTLKSRIPNDILANKLNSKVLQNFINNLTNEGYSQAVIRDYFSIIKHILNHGKKKYNLDDTSYLEDVIIPKKAKTREEIKAKRENYLELEQIHNIVSAINTLGESKRAGYQRISYFMSAFITEFQSLNGMRIGELLAIQEDNIDFKNKKLTIDGTILWERNGSKYGFKDTTKNESSYRTISITSRSVEILKRVILENKKLKQWESNYQDRGFLFVDYRGNPLSKSTINRCLKAGAEAVGVEKNVTSHTLRHSHISLLSQLGVSLRAIMDRVGHSDHKTTLQIYSHVTEQMDKDMMSKLEKI</sequence>
<dbReference type="GO" id="GO:0015074">
    <property type="term" value="P:DNA integration"/>
    <property type="evidence" value="ECO:0007669"/>
    <property type="project" value="InterPro"/>
</dbReference>
<evidence type="ECO:0000256" key="1">
    <source>
        <dbReference type="ARBA" id="ARBA00008857"/>
    </source>
</evidence>
<evidence type="ECO:0000256" key="4">
    <source>
        <dbReference type="PROSITE-ProRule" id="PRU01248"/>
    </source>
</evidence>
<dbReference type="InterPro" id="IPR013762">
    <property type="entry name" value="Integrase-like_cat_sf"/>
</dbReference>
<evidence type="ECO:0000313" key="7">
    <source>
        <dbReference type="EMBL" id="SDL36983.1"/>
    </source>
</evidence>
<dbReference type="GO" id="GO:0006310">
    <property type="term" value="P:DNA recombination"/>
    <property type="evidence" value="ECO:0007669"/>
    <property type="project" value="UniProtKB-KW"/>
</dbReference>
<evidence type="ECO:0000256" key="3">
    <source>
        <dbReference type="ARBA" id="ARBA00023172"/>
    </source>
</evidence>
<dbReference type="Gene3D" id="1.10.443.10">
    <property type="entry name" value="Intergrase catalytic core"/>
    <property type="match status" value="1"/>
</dbReference>
<evidence type="ECO:0000259" key="6">
    <source>
        <dbReference type="PROSITE" id="PS51900"/>
    </source>
</evidence>
<protein>
    <submittedName>
        <fullName evidence="7">Phage integrase family protein</fullName>
    </submittedName>
</protein>
<comment type="similarity">
    <text evidence="1">Belongs to the 'phage' integrase family.</text>
</comment>
<dbReference type="OrthoDB" id="9803188at2"/>
<evidence type="ECO:0000256" key="2">
    <source>
        <dbReference type="ARBA" id="ARBA00023125"/>
    </source>
</evidence>
<dbReference type="Gene3D" id="1.10.150.130">
    <property type="match status" value="1"/>
</dbReference>
<dbReference type="InterPro" id="IPR010998">
    <property type="entry name" value="Integrase_recombinase_N"/>
</dbReference>
<dbReference type="InterPro" id="IPR011010">
    <property type="entry name" value="DNA_brk_join_enz"/>
</dbReference>
<dbReference type="GO" id="GO:0003677">
    <property type="term" value="F:DNA binding"/>
    <property type="evidence" value="ECO:0007669"/>
    <property type="project" value="UniProtKB-UniRule"/>
</dbReference>
<gene>
    <name evidence="7" type="ORF">SAMN05216216_1512</name>
</gene>
<dbReference type="PANTHER" id="PTHR30349">
    <property type="entry name" value="PHAGE INTEGRASE-RELATED"/>
    <property type="match status" value="1"/>
</dbReference>
<reference evidence="8" key="1">
    <citation type="submission" date="2016-10" db="EMBL/GenBank/DDBJ databases">
        <authorList>
            <person name="Varghese N."/>
            <person name="Submissions S."/>
        </authorList>
    </citation>
    <scope>NUCLEOTIDE SEQUENCE [LARGE SCALE GENOMIC DNA]</scope>
    <source>
        <strain evidence="8">CGMCC 1.8895</strain>
    </source>
</reference>
<keyword evidence="8" id="KW-1185">Reference proteome</keyword>
<dbReference type="PANTHER" id="PTHR30349:SF64">
    <property type="entry name" value="PROPHAGE INTEGRASE INTD-RELATED"/>
    <property type="match status" value="1"/>
</dbReference>
<keyword evidence="2 4" id="KW-0238">DNA-binding</keyword>
<dbReference type="SUPFAM" id="SSF56349">
    <property type="entry name" value="DNA breaking-rejoining enzymes"/>
    <property type="match status" value="1"/>
</dbReference>
<dbReference type="InterPro" id="IPR050090">
    <property type="entry name" value="Tyrosine_recombinase_XerCD"/>
</dbReference>
<dbReference type="CDD" id="cd01189">
    <property type="entry name" value="INT_ICEBs1_C_like"/>
    <property type="match status" value="1"/>
</dbReference>
<keyword evidence="3" id="KW-0233">DNA recombination</keyword>
<dbReference type="RefSeq" id="WP_092988335.1">
    <property type="nucleotide sequence ID" value="NZ_FNFY01000051.1"/>
</dbReference>
<accession>A0A1G9JIS4</accession>
<dbReference type="InterPro" id="IPR044068">
    <property type="entry name" value="CB"/>
</dbReference>